<feature type="transmembrane region" description="Helical" evidence="6">
    <location>
        <begin position="101"/>
        <end position="127"/>
    </location>
</feature>
<evidence type="ECO:0000256" key="5">
    <source>
        <dbReference type="ARBA" id="ARBA00023136"/>
    </source>
</evidence>
<dbReference type="PANTHER" id="PTHR30250:SF11">
    <property type="entry name" value="O-ANTIGEN TRANSPORTER-RELATED"/>
    <property type="match status" value="1"/>
</dbReference>
<dbReference type="EMBL" id="JAKEVY010000002">
    <property type="protein sequence ID" value="MCF1714785.1"/>
    <property type="molecule type" value="Genomic_DNA"/>
</dbReference>
<gene>
    <name evidence="7" type="ORF">L0U88_09125</name>
</gene>
<feature type="transmembrane region" description="Helical" evidence="6">
    <location>
        <begin position="147"/>
        <end position="170"/>
    </location>
</feature>
<sequence>MRARNLSSKFLPAFLKSDNARTSLAIKNIVGSLFVKGGSVLISLVIVPLTISYVNATQYGIWLALSSIIAWFSFFDVGLGNGLKNKLAEALAKEDRVLARTLISTTYALLVLLVLAFVLIFLVVHHFVSWSAILSLPTSMEAELRSLISLVFILFCLQFILQTIVVILTAHQQVSTASFLSFLGNLLSLVFIFILTKTTEGNLLYLGLAFSATPLVVYFFSSLFYFKTKYQLIAPSFGSINFSYSRILMGLGVKFFIIQIAAIILYQTTNILLLKLYDADEVTSYNINYKYFGVITMVFSIVMSPFWVAFSDAYHKNDKMWIKQTVNKLLKIWALIAAGGLVMLLVSVPLIKLWVGDTVRYSLHAGFAMWLYFVTSSFGSIFVFFINGTGKVFLQFLTSIIAPILFIPLAILLGRYLGQAGLIYSSIICNVYGIFIAPLQYRKIIQQTATGIWNK</sequence>
<evidence type="ECO:0000256" key="2">
    <source>
        <dbReference type="ARBA" id="ARBA00022475"/>
    </source>
</evidence>
<name>A0ABS9BGS6_9BACT</name>
<feature type="transmembrane region" description="Helical" evidence="6">
    <location>
        <begin position="177"/>
        <end position="196"/>
    </location>
</feature>
<evidence type="ECO:0008006" key="9">
    <source>
        <dbReference type="Google" id="ProtNLM"/>
    </source>
</evidence>
<comment type="caution">
    <text evidence="7">The sequence shown here is derived from an EMBL/GenBank/DDBJ whole genome shotgun (WGS) entry which is preliminary data.</text>
</comment>
<keyword evidence="3 6" id="KW-0812">Transmembrane</keyword>
<feature type="transmembrane region" description="Helical" evidence="6">
    <location>
        <begin position="367"/>
        <end position="386"/>
    </location>
</feature>
<keyword evidence="4 6" id="KW-1133">Transmembrane helix</keyword>
<organism evidence="7 8">
    <name type="scientific">Flavihumibacter fluminis</name>
    <dbReference type="NCBI Taxonomy" id="2909236"/>
    <lineage>
        <taxon>Bacteria</taxon>
        <taxon>Pseudomonadati</taxon>
        <taxon>Bacteroidota</taxon>
        <taxon>Chitinophagia</taxon>
        <taxon>Chitinophagales</taxon>
        <taxon>Chitinophagaceae</taxon>
        <taxon>Flavihumibacter</taxon>
    </lineage>
</organism>
<feature type="transmembrane region" description="Helical" evidence="6">
    <location>
        <begin position="247"/>
        <end position="269"/>
    </location>
</feature>
<feature type="transmembrane region" description="Helical" evidence="6">
    <location>
        <begin position="422"/>
        <end position="439"/>
    </location>
</feature>
<feature type="transmembrane region" description="Helical" evidence="6">
    <location>
        <begin position="59"/>
        <end position="80"/>
    </location>
</feature>
<protein>
    <recommendedName>
        <fullName evidence="9">Na+-driven multidrug efflux pump</fullName>
    </recommendedName>
</protein>
<keyword evidence="5 6" id="KW-0472">Membrane</keyword>
<accession>A0ABS9BGS6</accession>
<evidence type="ECO:0000256" key="1">
    <source>
        <dbReference type="ARBA" id="ARBA00004651"/>
    </source>
</evidence>
<feature type="transmembrane region" description="Helical" evidence="6">
    <location>
        <begin position="289"/>
        <end position="311"/>
    </location>
</feature>
<dbReference type="PANTHER" id="PTHR30250">
    <property type="entry name" value="PST FAMILY PREDICTED COLANIC ACID TRANSPORTER"/>
    <property type="match status" value="1"/>
</dbReference>
<feature type="transmembrane region" description="Helical" evidence="6">
    <location>
        <begin position="33"/>
        <end position="53"/>
    </location>
</feature>
<dbReference type="Proteomes" id="UP001200145">
    <property type="component" value="Unassembled WGS sequence"/>
</dbReference>
<dbReference type="RefSeq" id="WP_234865738.1">
    <property type="nucleotide sequence ID" value="NZ_JAKEVY010000002.1"/>
</dbReference>
<reference evidence="7 8" key="1">
    <citation type="submission" date="2022-01" db="EMBL/GenBank/DDBJ databases">
        <title>Flavihumibacter sp. nov., isolated from sediment of a river.</title>
        <authorList>
            <person name="Liu H."/>
        </authorList>
    </citation>
    <scope>NUCLEOTIDE SEQUENCE [LARGE SCALE GENOMIC DNA]</scope>
    <source>
        <strain evidence="7 8">RY-1</strain>
    </source>
</reference>
<evidence type="ECO:0000256" key="4">
    <source>
        <dbReference type="ARBA" id="ARBA00022989"/>
    </source>
</evidence>
<proteinExistence type="predicted"/>
<dbReference type="InterPro" id="IPR050833">
    <property type="entry name" value="Poly_Biosynth_Transport"/>
</dbReference>
<comment type="subcellular location">
    <subcellularLocation>
        <location evidence="1">Cell membrane</location>
        <topology evidence="1">Multi-pass membrane protein</topology>
    </subcellularLocation>
</comment>
<feature type="transmembrane region" description="Helical" evidence="6">
    <location>
        <begin position="332"/>
        <end position="355"/>
    </location>
</feature>
<feature type="transmembrane region" description="Helical" evidence="6">
    <location>
        <begin position="202"/>
        <end position="226"/>
    </location>
</feature>
<evidence type="ECO:0000256" key="6">
    <source>
        <dbReference type="SAM" id="Phobius"/>
    </source>
</evidence>
<evidence type="ECO:0000313" key="7">
    <source>
        <dbReference type="EMBL" id="MCF1714785.1"/>
    </source>
</evidence>
<evidence type="ECO:0000256" key="3">
    <source>
        <dbReference type="ARBA" id="ARBA00022692"/>
    </source>
</evidence>
<feature type="transmembrane region" description="Helical" evidence="6">
    <location>
        <begin position="393"/>
        <end position="416"/>
    </location>
</feature>
<evidence type="ECO:0000313" key="8">
    <source>
        <dbReference type="Proteomes" id="UP001200145"/>
    </source>
</evidence>
<keyword evidence="2" id="KW-1003">Cell membrane</keyword>
<keyword evidence="8" id="KW-1185">Reference proteome</keyword>